<keyword evidence="8 9" id="KW-0546">Nucleotide metabolism</keyword>
<gene>
    <name evidence="10" type="ORF">MNOR_LOCUS2188</name>
</gene>
<evidence type="ECO:0000256" key="4">
    <source>
        <dbReference type="ARBA" id="ARBA00022723"/>
    </source>
</evidence>
<dbReference type="FunFam" id="3.40.50.1000:FF:000032">
    <property type="entry name" value="Cytosolic 5-nucleotidase 3-like"/>
    <property type="match status" value="1"/>
</dbReference>
<dbReference type="Gene3D" id="1.10.150.340">
    <property type="entry name" value="Pyrimidine 5'-nucleotidase (UMPH-1), N-terminal domain"/>
    <property type="match status" value="1"/>
</dbReference>
<dbReference type="InterPro" id="IPR036412">
    <property type="entry name" value="HAD-like_sf"/>
</dbReference>
<dbReference type="EMBL" id="CAXKWB010000644">
    <property type="protein sequence ID" value="CAL4061509.1"/>
    <property type="molecule type" value="Genomic_DNA"/>
</dbReference>
<keyword evidence="5 9" id="KW-0547">Nucleotide-binding</keyword>
<comment type="catalytic activity">
    <reaction evidence="1 9">
        <text>a ribonucleoside 5'-phosphate + H2O = a ribonucleoside + phosphate</text>
        <dbReference type="Rhea" id="RHEA:12484"/>
        <dbReference type="ChEBI" id="CHEBI:15377"/>
        <dbReference type="ChEBI" id="CHEBI:18254"/>
        <dbReference type="ChEBI" id="CHEBI:43474"/>
        <dbReference type="ChEBI" id="CHEBI:58043"/>
        <dbReference type="EC" id="3.1.3.5"/>
    </reaction>
</comment>
<protein>
    <recommendedName>
        <fullName evidence="3 9">5'-nucleotidase</fullName>
        <ecNumber evidence="3 9">3.1.3.5</ecNumber>
    </recommendedName>
</protein>
<dbReference type="GO" id="GO:0000166">
    <property type="term" value="F:nucleotide binding"/>
    <property type="evidence" value="ECO:0007669"/>
    <property type="project" value="UniProtKB-KW"/>
</dbReference>
<dbReference type="InterPro" id="IPR023214">
    <property type="entry name" value="HAD_sf"/>
</dbReference>
<dbReference type="FunFam" id="1.10.150.340:FF:000001">
    <property type="entry name" value="Cytosolic 5-nucleotidase 3-like"/>
    <property type="match status" value="1"/>
</dbReference>
<sequence length="362" mass="41085">MIGGRSLLLRACGRHLSKVLRGAVNTQVSEIQASECMQHLSATFTRNKSTETPSSVSTNLDCKIMSETKEFPTLNKLGLLDKKHIQILDPGHVDHLLSTIIAGGFNKMQVIADHDRTLSRAHYNNEKTETCHGIMDNSPLMPPYYREEASKLLNKYYPIEVDPIMTEEEKTPHMVEWYGKIHTLLIKCGMSRTSIATMVKQSNVRLRDGTEDLFSKLKSKSVPVLVFSAGMGDILEEVLRHFNVYDDNVKVVSNFFEYDEQGNMIGFKGEIIHVFNKNENAVHESDYFKKIGGRNNVILLGDSLGDIKMAHGVPQPNNVLKIGFLNDKIEERMEMYKKNFDIVLVDDQTMEVCNRLIDLMMK</sequence>
<comment type="subcellular location">
    <subcellularLocation>
        <location evidence="9">Cytoplasm</location>
    </subcellularLocation>
</comment>
<dbReference type="GO" id="GO:0009117">
    <property type="term" value="P:nucleotide metabolic process"/>
    <property type="evidence" value="ECO:0007669"/>
    <property type="project" value="UniProtKB-KW"/>
</dbReference>
<evidence type="ECO:0000313" key="10">
    <source>
        <dbReference type="EMBL" id="CAL4061509.1"/>
    </source>
</evidence>
<keyword evidence="4" id="KW-0479">Metal-binding</keyword>
<evidence type="ECO:0000256" key="1">
    <source>
        <dbReference type="ARBA" id="ARBA00000815"/>
    </source>
</evidence>
<dbReference type="PANTHER" id="PTHR13045">
    <property type="entry name" value="5'-NUCLEOTIDASE"/>
    <property type="match status" value="1"/>
</dbReference>
<dbReference type="GO" id="GO:0005737">
    <property type="term" value="C:cytoplasm"/>
    <property type="evidence" value="ECO:0007669"/>
    <property type="project" value="UniProtKB-SubCell"/>
</dbReference>
<dbReference type="GO" id="GO:0000287">
    <property type="term" value="F:magnesium ion binding"/>
    <property type="evidence" value="ECO:0007669"/>
    <property type="project" value="InterPro"/>
</dbReference>
<organism evidence="10 11">
    <name type="scientific">Meganyctiphanes norvegica</name>
    <name type="common">Northern krill</name>
    <name type="synonym">Thysanopoda norvegica</name>
    <dbReference type="NCBI Taxonomy" id="48144"/>
    <lineage>
        <taxon>Eukaryota</taxon>
        <taxon>Metazoa</taxon>
        <taxon>Ecdysozoa</taxon>
        <taxon>Arthropoda</taxon>
        <taxon>Crustacea</taxon>
        <taxon>Multicrustacea</taxon>
        <taxon>Malacostraca</taxon>
        <taxon>Eumalacostraca</taxon>
        <taxon>Eucarida</taxon>
        <taxon>Euphausiacea</taxon>
        <taxon>Euphausiidae</taxon>
        <taxon>Meganyctiphanes</taxon>
    </lineage>
</organism>
<comment type="caution">
    <text evidence="10">The sequence shown here is derived from an EMBL/GenBank/DDBJ whole genome shotgun (WGS) entry which is preliminary data.</text>
</comment>
<keyword evidence="9" id="KW-0963">Cytoplasm</keyword>
<keyword evidence="11" id="KW-1185">Reference proteome</keyword>
<proteinExistence type="inferred from homology"/>
<dbReference type="EC" id="3.1.3.5" evidence="3 9"/>
<accession>A0AAV2PQS9</accession>
<evidence type="ECO:0000256" key="5">
    <source>
        <dbReference type="ARBA" id="ARBA00022741"/>
    </source>
</evidence>
<dbReference type="Gene3D" id="3.40.50.1000">
    <property type="entry name" value="HAD superfamily/HAD-like"/>
    <property type="match status" value="1"/>
</dbReference>
<dbReference type="SFLD" id="SFLDG01128">
    <property type="entry name" value="C1.4:_5'-Nucleotidase_Like"/>
    <property type="match status" value="1"/>
</dbReference>
<name>A0AAV2PQS9_MEGNR</name>
<evidence type="ECO:0000256" key="3">
    <source>
        <dbReference type="ARBA" id="ARBA00012643"/>
    </source>
</evidence>
<keyword evidence="7" id="KW-0460">Magnesium</keyword>
<evidence type="ECO:0000256" key="2">
    <source>
        <dbReference type="ARBA" id="ARBA00008389"/>
    </source>
</evidence>
<comment type="similarity">
    <text evidence="2 9">Belongs to the pyrimidine 5'-nucleotidase family.</text>
</comment>
<reference evidence="10 11" key="1">
    <citation type="submission" date="2024-05" db="EMBL/GenBank/DDBJ databases">
        <authorList>
            <person name="Wallberg A."/>
        </authorList>
    </citation>
    <scope>NUCLEOTIDE SEQUENCE [LARGE SCALE GENOMIC DNA]</scope>
</reference>
<dbReference type="GO" id="GO:0008253">
    <property type="term" value="F:5'-nucleotidase activity"/>
    <property type="evidence" value="ECO:0007669"/>
    <property type="project" value="UniProtKB-EC"/>
</dbReference>
<dbReference type="InterPro" id="IPR006434">
    <property type="entry name" value="Pyrimidine_nucleotidase_eu"/>
</dbReference>
<dbReference type="Pfam" id="PF05822">
    <property type="entry name" value="UMPH-1"/>
    <property type="match status" value="1"/>
</dbReference>
<dbReference type="Proteomes" id="UP001497623">
    <property type="component" value="Unassembled WGS sequence"/>
</dbReference>
<dbReference type="SFLD" id="SFLDS00003">
    <property type="entry name" value="Haloacid_Dehalogenase"/>
    <property type="match status" value="1"/>
</dbReference>
<dbReference type="AlphaFoldDB" id="A0AAV2PQS9"/>
<evidence type="ECO:0000256" key="7">
    <source>
        <dbReference type="ARBA" id="ARBA00022842"/>
    </source>
</evidence>
<evidence type="ECO:0000256" key="9">
    <source>
        <dbReference type="RuleBase" id="RU361276"/>
    </source>
</evidence>
<evidence type="ECO:0000313" key="11">
    <source>
        <dbReference type="Proteomes" id="UP001497623"/>
    </source>
</evidence>
<evidence type="ECO:0000256" key="8">
    <source>
        <dbReference type="ARBA" id="ARBA00023080"/>
    </source>
</evidence>
<dbReference type="PANTHER" id="PTHR13045:SF0">
    <property type="entry name" value="7-METHYLGUANOSINE PHOSPHATE-SPECIFIC 5'-NUCLEOTIDASE"/>
    <property type="match status" value="1"/>
</dbReference>
<keyword evidence="6 9" id="KW-0378">Hydrolase</keyword>
<dbReference type="SUPFAM" id="SSF56784">
    <property type="entry name" value="HAD-like"/>
    <property type="match status" value="1"/>
</dbReference>
<dbReference type="NCBIfam" id="TIGR01544">
    <property type="entry name" value="HAD-SF-IE"/>
    <property type="match status" value="1"/>
</dbReference>
<evidence type="ECO:0000256" key="6">
    <source>
        <dbReference type="ARBA" id="ARBA00022801"/>
    </source>
</evidence>